<evidence type="ECO:0000313" key="2">
    <source>
        <dbReference type="Proteomes" id="UP000287969"/>
    </source>
</evidence>
<dbReference type="KEGG" id="spoa:EQM13_04645"/>
<name>A0A410QAC7_9FIRM</name>
<dbReference type="AlphaFoldDB" id="A0A410QAC7"/>
<dbReference type="EMBL" id="CP035282">
    <property type="protein sequence ID" value="QAT60919.1"/>
    <property type="molecule type" value="Genomic_DNA"/>
</dbReference>
<dbReference type="RefSeq" id="WP_128752057.1">
    <property type="nucleotide sequence ID" value="NZ_CP035282.1"/>
</dbReference>
<dbReference type="Proteomes" id="UP000287969">
    <property type="component" value="Chromosome"/>
</dbReference>
<protein>
    <recommendedName>
        <fullName evidence="3">Copper amine oxidase-like N-terminal domain-containing protein</fullName>
    </recommendedName>
</protein>
<sequence>MKKRIFLFIVVMVMAFMIYSMAFSQGESVKINVFFKEFVLKVKDEWTNLGRSVFIYNNRIYAPISEIVRIMGGEAALDEENKTVEIKTYKDFSECDYLKEEKFVYGLITEINYEKNEVEIEQHFDDNSVEVFPVLKVRENVIILFERNENKMNISFKDLKVGDVIGATLDKDGYVRGIILSR</sequence>
<proteinExistence type="predicted"/>
<organism evidence="1 2">
    <name type="scientific">Acidilutibacter cellobiosedens</name>
    <dbReference type="NCBI Taxonomy" id="2507161"/>
    <lineage>
        <taxon>Bacteria</taxon>
        <taxon>Bacillati</taxon>
        <taxon>Bacillota</taxon>
        <taxon>Tissierellia</taxon>
        <taxon>Tissierellales</taxon>
        <taxon>Acidilutibacteraceae</taxon>
        <taxon>Acidilutibacter</taxon>
    </lineage>
</organism>
<dbReference type="OrthoDB" id="1951970at2"/>
<accession>A0A410QAC7</accession>
<keyword evidence="2" id="KW-1185">Reference proteome</keyword>
<evidence type="ECO:0008006" key="3">
    <source>
        <dbReference type="Google" id="ProtNLM"/>
    </source>
</evidence>
<reference evidence="2" key="1">
    <citation type="submission" date="2019-01" db="EMBL/GenBank/DDBJ databases">
        <title>Draft genomes of a novel of Sporanaerobacter strains.</title>
        <authorList>
            <person name="Ma S."/>
        </authorList>
    </citation>
    <scope>NUCLEOTIDE SEQUENCE [LARGE SCALE GENOMIC DNA]</scope>
    <source>
        <strain evidence="2">NJN-17</strain>
    </source>
</reference>
<evidence type="ECO:0000313" key="1">
    <source>
        <dbReference type="EMBL" id="QAT60919.1"/>
    </source>
</evidence>
<gene>
    <name evidence="1" type="ORF">EQM13_04645</name>
</gene>